<dbReference type="EMBL" id="JAGMUU010000007">
    <property type="protein sequence ID" value="KAH7149648.1"/>
    <property type="molecule type" value="Genomic_DNA"/>
</dbReference>
<protein>
    <submittedName>
        <fullName evidence="1">Uncharacterized protein</fullName>
    </submittedName>
</protein>
<sequence length="176" mass="18547">MPVSLLLQQHALSLSAFTNCAGEVAEAVRPCPTPSVTAASIHPFPLHEEGEYHTDLVAGRRYYVHGDTHTLEPADPCSSLRTGLTIVGIVNPGRGCLGLVWATELLADSLHGTVHTIVSKAQGMDASLMSVVTLPGLACLFTVGSGHPVTAVHPHSHEWMAADLIFGLVPPCTTSR</sequence>
<accession>A0A9P9F0S7</accession>
<evidence type="ECO:0000313" key="1">
    <source>
        <dbReference type="EMBL" id="KAH7149648.1"/>
    </source>
</evidence>
<keyword evidence="2" id="KW-1185">Reference proteome</keyword>
<organism evidence="1 2">
    <name type="scientific">Dactylonectria estremocensis</name>
    <dbReference type="NCBI Taxonomy" id="1079267"/>
    <lineage>
        <taxon>Eukaryota</taxon>
        <taxon>Fungi</taxon>
        <taxon>Dikarya</taxon>
        <taxon>Ascomycota</taxon>
        <taxon>Pezizomycotina</taxon>
        <taxon>Sordariomycetes</taxon>
        <taxon>Hypocreomycetidae</taxon>
        <taxon>Hypocreales</taxon>
        <taxon>Nectriaceae</taxon>
        <taxon>Dactylonectria</taxon>
    </lineage>
</organism>
<proteinExistence type="predicted"/>
<comment type="caution">
    <text evidence="1">The sequence shown here is derived from an EMBL/GenBank/DDBJ whole genome shotgun (WGS) entry which is preliminary data.</text>
</comment>
<gene>
    <name evidence="1" type="ORF">B0J13DRAFT_311267</name>
</gene>
<dbReference type="Proteomes" id="UP000717696">
    <property type="component" value="Unassembled WGS sequence"/>
</dbReference>
<evidence type="ECO:0000313" key="2">
    <source>
        <dbReference type="Proteomes" id="UP000717696"/>
    </source>
</evidence>
<dbReference type="AlphaFoldDB" id="A0A9P9F0S7"/>
<reference evidence="1" key="1">
    <citation type="journal article" date="2021" name="Nat. Commun.">
        <title>Genetic determinants of endophytism in the Arabidopsis root mycobiome.</title>
        <authorList>
            <person name="Mesny F."/>
            <person name="Miyauchi S."/>
            <person name="Thiergart T."/>
            <person name="Pickel B."/>
            <person name="Atanasova L."/>
            <person name="Karlsson M."/>
            <person name="Huettel B."/>
            <person name="Barry K.W."/>
            <person name="Haridas S."/>
            <person name="Chen C."/>
            <person name="Bauer D."/>
            <person name="Andreopoulos W."/>
            <person name="Pangilinan J."/>
            <person name="LaButti K."/>
            <person name="Riley R."/>
            <person name="Lipzen A."/>
            <person name="Clum A."/>
            <person name="Drula E."/>
            <person name="Henrissat B."/>
            <person name="Kohler A."/>
            <person name="Grigoriev I.V."/>
            <person name="Martin F.M."/>
            <person name="Hacquard S."/>
        </authorList>
    </citation>
    <scope>NUCLEOTIDE SEQUENCE</scope>
    <source>
        <strain evidence="1">MPI-CAGE-AT-0021</strain>
    </source>
</reference>
<name>A0A9P9F0S7_9HYPO</name>